<dbReference type="AlphaFoldDB" id="A0A6I6XSI0"/>
<feature type="transmembrane region" description="Helical" evidence="1">
    <location>
        <begin position="7"/>
        <end position="30"/>
    </location>
</feature>
<gene>
    <name evidence="2" type="ORF">C2H86_01180</name>
</gene>
<keyword evidence="1" id="KW-1133">Transmembrane helix</keyword>
<reference evidence="2 3" key="1">
    <citation type="submission" date="2020-02" db="EMBL/GenBank/DDBJ databases">
        <title>Pseudomonas Putida W5 Complete Genome Assembly.</title>
        <authorList>
            <person name="Yuan Z.-C."/>
            <person name="Shaw G.A."/>
            <person name="Cusano A.D."/>
            <person name="Caddey B.J."/>
            <person name="Weselowski B.J."/>
        </authorList>
    </citation>
    <scope>NUCLEOTIDE SEQUENCE [LARGE SCALE GENOMIC DNA]</scope>
    <source>
        <strain evidence="2 3">W5</strain>
    </source>
</reference>
<feature type="transmembrane region" description="Helical" evidence="1">
    <location>
        <begin position="42"/>
        <end position="60"/>
    </location>
</feature>
<dbReference type="EMBL" id="CP026115">
    <property type="protein sequence ID" value="QHG63107.1"/>
    <property type="molecule type" value="Genomic_DNA"/>
</dbReference>
<keyword evidence="1" id="KW-0472">Membrane</keyword>
<evidence type="ECO:0000256" key="1">
    <source>
        <dbReference type="SAM" id="Phobius"/>
    </source>
</evidence>
<evidence type="ECO:0000313" key="3">
    <source>
        <dbReference type="Proteomes" id="UP000464480"/>
    </source>
</evidence>
<protein>
    <submittedName>
        <fullName evidence="2">Uncharacterized protein</fullName>
    </submittedName>
</protein>
<proteinExistence type="predicted"/>
<dbReference type="RefSeq" id="WP_163985972.1">
    <property type="nucleotide sequence ID" value="NZ_CP026115.2"/>
</dbReference>
<sequence>MGLILWAATIAMVLTVTFTPLVLVSLFILTMLGGDDSLVNPLVGYGVLPASIIITLYLMYRYGRRIADFLQSISSP</sequence>
<dbReference type="Proteomes" id="UP000464480">
    <property type="component" value="Chromosome"/>
</dbReference>
<name>A0A6I6XSI0_PSEPU</name>
<organism evidence="2 3">
    <name type="scientific">Pseudomonas putida</name>
    <name type="common">Arthrobacter siderocapsulatus</name>
    <dbReference type="NCBI Taxonomy" id="303"/>
    <lineage>
        <taxon>Bacteria</taxon>
        <taxon>Pseudomonadati</taxon>
        <taxon>Pseudomonadota</taxon>
        <taxon>Gammaproteobacteria</taxon>
        <taxon>Pseudomonadales</taxon>
        <taxon>Pseudomonadaceae</taxon>
        <taxon>Pseudomonas</taxon>
    </lineage>
</organism>
<evidence type="ECO:0000313" key="2">
    <source>
        <dbReference type="EMBL" id="QHG63107.1"/>
    </source>
</evidence>
<accession>A0A6I6XSI0</accession>
<keyword evidence="1" id="KW-0812">Transmembrane</keyword>